<dbReference type="Pfam" id="PF13640">
    <property type="entry name" value="2OG-FeII_Oxy_3"/>
    <property type="match status" value="1"/>
</dbReference>
<keyword evidence="4" id="KW-0223">Dioxygenase</keyword>
<proteinExistence type="predicted"/>
<dbReference type="InterPro" id="IPR044862">
    <property type="entry name" value="Pro_4_hyd_alph_FE2OG_OXY"/>
</dbReference>
<dbReference type="SMART" id="SM00702">
    <property type="entry name" value="P4Hc"/>
    <property type="match status" value="1"/>
</dbReference>
<dbReference type="Gene3D" id="2.60.120.620">
    <property type="entry name" value="q2cbj1_9rhob like domain"/>
    <property type="match status" value="1"/>
</dbReference>
<evidence type="ECO:0000259" key="10">
    <source>
        <dbReference type="PROSITE" id="PS51471"/>
    </source>
</evidence>
<evidence type="ECO:0000256" key="3">
    <source>
        <dbReference type="ARBA" id="ARBA00022723"/>
    </source>
</evidence>
<comment type="cofactor">
    <cofactor evidence="1">
        <name>L-ascorbate</name>
        <dbReference type="ChEBI" id="CHEBI:38290"/>
    </cofactor>
</comment>
<keyword evidence="9" id="KW-0732">Signal</keyword>
<evidence type="ECO:0000256" key="6">
    <source>
        <dbReference type="ARBA" id="ARBA00023002"/>
    </source>
</evidence>
<dbReference type="PANTHER" id="PTHR10869:SF194">
    <property type="entry name" value="PROLYL 4-HYDROXYLASE 4-RELATED"/>
    <property type="match status" value="1"/>
</dbReference>
<feature type="chain" id="PRO_5046316230" description="Fe2OG dioxygenase domain-containing protein" evidence="9">
    <location>
        <begin position="28"/>
        <end position="261"/>
    </location>
</feature>
<keyword evidence="3" id="KW-0479">Metal-binding</keyword>
<dbReference type="InterPro" id="IPR006620">
    <property type="entry name" value="Pro_4_hyd_alph"/>
</dbReference>
<evidence type="ECO:0000256" key="4">
    <source>
        <dbReference type="ARBA" id="ARBA00022964"/>
    </source>
</evidence>
<gene>
    <name evidence="11" type="ORF">PIB30_018853</name>
</gene>
<reference evidence="11 12" key="1">
    <citation type="journal article" date="2023" name="Plants (Basel)">
        <title>Bridging the Gap: Combining Genomics and Transcriptomics Approaches to Understand Stylosanthes scabra, an Orphan Legume from the Brazilian Caatinga.</title>
        <authorList>
            <person name="Ferreira-Neto J.R.C."/>
            <person name="da Silva M.D."/>
            <person name="Binneck E."/>
            <person name="de Melo N.F."/>
            <person name="da Silva R.H."/>
            <person name="de Melo A.L.T.M."/>
            <person name="Pandolfi V."/>
            <person name="Bustamante F.O."/>
            <person name="Brasileiro-Vidal A.C."/>
            <person name="Benko-Iseppon A.M."/>
        </authorList>
    </citation>
    <scope>NUCLEOTIDE SEQUENCE [LARGE SCALE GENOMIC DNA]</scope>
    <source>
        <tissue evidence="11">Leaves</tissue>
    </source>
</reference>
<keyword evidence="7" id="KW-0408">Iron</keyword>
<evidence type="ECO:0000256" key="7">
    <source>
        <dbReference type="ARBA" id="ARBA00023004"/>
    </source>
</evidence>
<dbReference type="PANTHER" id="PTHR10869">
    <property type="entry name" value="PROLYL 4-HYDROXYLASE ALPHA SUBUNIT"/>
    <property type="match status" value="1"/>
</dbReference>
<accession>A0ABU6U6W8</accession>
<evidence type="ECO:0000313" key="12">
    <source>
        <dbReference type="Proteomes" id="UP001341840"/>
    </source>
</evidence>
<evidence type="ECO:0000256" key="2">
    <source>
        <dbReference type="ARBA" id="ARBA00004648"/>
    </source>
</evidence>
<dbReference type="EMBL" id="JASCZI010120886">
    <property type="protein sequence ID" value="MED6156930.1"/>
    <property type="molecule type" value="Genomic_DNA"/>
</dbReference>
<name>A0ABU6U6W8_9FABA</name>
<dbReference type="Proteomes" id="UP001341840">
    <property type="component" value="Unassembled WGS sequence"/>
</dbReference>
<keyword evidence="5" id="KW-0812">Transmembrane</keyword>
<evidence type="ECO:0000256" key="8">
    <source>
        <dbReference type="ARBA" id="ARBA00049169"/>
    </source>
</evidence>
<keyword evidence="5" id="KW-0735">Signal-anchor</keyword>
<organism evidence="11 12">
    <name type="scientific">Stylosanthes scabra</name>
    <dbReference type="NCBI Taxonomy" id="79078"/>
    <lineage>
        <taxon>Eukaryota</taxon>
        <taxon>Viridiplantae</taxon>
        <taxon>Streptophyta</taxon>
        <taxon>Embryophyta</taxon>
        <taxon>Tracheophyta</taxon>
        <taxon>Spermatophyta</taxon>
        <taxon>Magnoliopsida</taxon>
        <taxon>eudicotyledons</taxon>
        <taxon>Gunneridae</taxon>
        <taxon>Pentapetalae</taxon>
        <taxon>rosids</taxon>
        <taxon>fabids</taxon>
        <taxon>Fabales</taxon>
        <taxon>Fabaceae</taxon>
        <taxon>Papilionoideae</taxon>
        <taxon>50 kb inversion clade</taxon>
        <taxon>dalbergioids sensu lato</taxon>
        <taxon>Dalbergieae</taxon>
        <taxon>Pterocarpus clade</taxon>
        <taxon>Stylosanthes</taxon>
    </lineage>
</organism>
<sequence length="261" mass="29384">MISTKIKCLRLVLLMMLIMIHCHGAWSSYVSIDPSRVKMISWKPRIFMYEGFLSQVECNHLISIAKPNLTRSTVTDLATGMSQLSKHRTSHGMFIPRNNDPIVGGIEDKISAWTFLPKENGEPIQVLKYEEGEGYKAHYDFFQDNIHIQSKSGNRIATVLMYLKDVIQGGETLFPLAHQEHPKTSYNDSTECGKRGLAVKARRGDAVVFFGIHVNGSVDGRSMHEACPVIKGQKWSAVKWIQIATSHELHSLNIYIIGEEG</sequence>
<protein>
    <recommendedName>
        <fullName evidence="10">Fe2OG dioxygenase domain-containing protein</fullName>
    </recommendedName>
</protein>
<comment type="subcellular location">
    <subcellularLocation>
        <location evidence="2">Endoplasmic reticulum membrane</location>
        <topology evidence="2">Single-pass type II membrane protein</topology>
    </subcellularLocation>
</comment>
<feature type="domain" description="Fe2OG dioxygenase" evidence="10">
    <location>
        <begin position="120"/>
        <end position="243"/>
    </location>
</feature>
<evidence type="ECO:0000256" key="1">
    <source>
        <dbReference type="ARBA" id="ARBA00001961"/>
    </source>
</evidence>
<feature type="signal peptide" evidence="9">
    <location>
        <begin position="1"/>
        <end position="27"/>
    </location>
</feature>
<keyword evidence="12" id="KW-1185">Reference proteome</keyword>
<keyword evidence="6" id="KW-0560">Oxidoreductase</keyword>
<dbReference type="InterPro" id="IPR045054">
    <property type="entry name" value="P4HA-like"/>
</dbReference>
<comment type="caution">
    <text evidence="11">The sequence shown here is derived from an EMBL/GenBank/DDBJ whole genome shotgun (WGS) entry which is preliminary data.</text>
</comment>
<comment type="catalytic activity">
    <reaction evidence="8">
        <text>L-prolyl-[collagen] + 2-oxoglutarate + O2 = trans-4-hydroxy-L-prolyl-[collagen] + succinate + CO2</text>
        <dbReference type="Rhea" id="RHEA:18945"/>
        <dbReference type="Rhea" id="RHEA-COMP:11676"/>
        <dbReference type="Rhea" id="RHEA-COMP:11680"/>
        <dbReference type="ChEBI" id="CHEBI:15379"/>
        <dbReference type="ChEBI" id="CHEBI:16526"/>
        <dbReference type="ChEBI" id="CHEBI:16810"/>
        <dbReference type="ChEBI" id="CHEBI:30031"/>
        <dbReference type="ChEBI" id="CHEBI:50342"/>
        <dbReference type="ChEBI" id="CHEBI:61965"/>
        <dbReference type="EC" id="1.14.11.2"/>
    </reaction>
</comment>
<evidence type="ECO:0000256" key="5">
    <source>
        <dbReference type="ARBA" id="ARBA00022968"/>
    </source>
</evidence>
<dbReference type="InterPro" id="IPR005123">
    <property type="entry name" value="Oxoglu/Fe-dep_dioxygenase_dom"/>
</dbReference>
<evidence type="ECO:0000256" key="9">
    <source>
        <dbReference type="SAM" id="SignalP"/>
    </source>
</evidence>
<dbReference type="PROSITE" id="PS51471">
    <property type="entry name" value="FE2OG_OXY"/>
    <property type="match status" value="1"/>
</dbReference>
<evidence type="ECO:0000313" key="11">
    <source>
        <dbReference type="EMBL" id="MED6156930.1"/>
    </source>
</evidence>